<dbReference type="OrthoDB" id="438379at2759"/>
<dbReference type="GO" id="GO:1990966">
    <property type="term" value="P:ATP generation from poly-ADP-D-ribose"/>
    <property type="evidence" value="ECO:0007669"/>
    <property type="project" value="TreeGrafter"/>
</dbReference>
<organism evidence="2 3">
    <name type="scientific">Perkinsus olseni</name>
    <name type="common">Perkinsus atlanticus</name>
    <dbReference type="NCBI Taxonomy" id="32597"/>
    <lineage>
        <taxon>Eukaryota</taxon>
        <taxon>Sar</taxon>
        <taxon>Alveolata</taxon>
        <taxon>Perkinsozoa</taxon>
        <taxon>Perkinsea</taxon>
        <taxon>Perkinsida</taxon>
        <taxon>Perkinsidae</taxon>
        <taxon>Perkinsus</taxon>
    </lineage>
</organism>
<dbReference type="GO" id="GO:0004649">
    <property type="term" value="F:poly(ADP-ribose) glycohydrolase activity"/>
    <property type="evidence" value="ECO:0007669"/>
    <property type="project" value="InterPro"/>
</dbReference>
<dbReference type="InterPro" id="IPR007724">
    <property type="entry name" value="Poly_GlycHdrlase"/>
</dbReference>
<dbReference type="GO" id="GO:0005634">
    <property type="term" value="C:nucleus"/>
    <property type="evidence" value="ECO:0007669"/>
    <property type="project" value="TreeGrafter"/>
</dbReference>
<dbReference type="EMBL" id="JABANP010000329">
    <property type="protein sequence ID" value="KAF4684103.1"/>
    <property type="molecule type" value="Genomic_DNA"/>
</dbReference>
<dbReference type="AlphaFoldDB" id="A0A7J6NJM8"/>
<sequence>MSDRKSSPSTLALPFDHPESWELISEELAKVCDKEGGGVRTPEEYQQLLCHLAHYSGCAPLDVRAMKAYRGEGSRRKSKRGSKKDQNTLPAKVEVPSYFADVVPLFEQLRGISSDLYDAFFDFVLPTMSRYILDGPEALQGDRPKLLVKGRNGSVTISSRLSLYILCSGFLCLLPSNPRLASPNFKRFFYRSNSSVPTQAHKLACFLNYFTQALGYAPLRPANAEPPSEAGDEAAADEAEELDEVEKRVEYEDAAYQKLVELNSKEAYLRVARRVVEDIAPERPPSEGWLDEDWWSSCPARLSKVGILETNTDEPITESGSCPTFLPYSMADSDDKLTGKTLLGLTSNKPFGDALGLGTGVEEAYAMEHPEVLAALALCEPTSTGTIPEGISICGGRRYSFISGIGGSFTCCGSLLDASPSTIACPDTGLPLTNREIISLVRLVRSESSKAKKDDGGISRTAECIDTLNELILSVPSASLLMGAKGGGSLWWTGGWLSVVTATADSTIDTLKQSSMRIDVEEVRASLARVVDACQLKGIVAKQVFGYLLDYGLETSQDEHLSHGSKAGHVNVLRGLYSTIAAGV</sequence>
<dbReference type="PANTHER" id="PTHR12837">
    <property type="entry name" value="POLY ADP-RIBOSE GLYCOHYDROLASE"/>
    <property type="match status" value="1"/>
</dbReference>
<evidence type="ECO:0000313" key="3">
    <source>
        <dbReference type="Proteomes" id="UP000541610"/>
    </source>
</evidence>
<dbReference type="GO" id="GO:0009225">
    <property type="term" value="P:nucleotide-sugar metabolic process"/>
    <property type="evidence" value="ECO:0007669"/>
    <property type="project" value="TreeGrafter"/>
</dbReference>
<evidence type="ECO:0000259" key="1">
    <source>
        <dbReference type="Pfam" id="PF20811"/>
    </source>
</evidence>
<reference evidence="2 3" key="1">
    <citation type="submission" date="2020-04" db="EMBL/GenBank/DDBJ databases">
        <title>Perkinsus olseni comparative genomics.</title>
        <authorList>
            <person name="Bogema D.R."/>
        </authorList>
    </citation>
    <scope>NUCLEOTIDE SEQUENCE [LARGE SCALE GENOMIC DNA]</scope>
    <source>
        <strain evidence="2">00978-12</strain>
    </source>
</reference>
<dbReference type="Pfam" id="PF20811">
    <property type="entry name" value="PARG_cat_N"/>
    <property type="match status" value="1"/>
</dbReference>
<dbReference type="InterPro" id="IPR048362">
    <property type="entry name" value="PARG_helical"/>
</dbReference>
<dbReference type="GO" id="GO:0005975">
    <property type="term" value="P:carbohydrate metabolic process"/>
    <property type="evidence" value="ECO:0007669"/>
    <property type="project" value="InterPro"/>
</dbReference>
<dbReference type="GO" id="GO:0006282">
    <property type="term" value="P:regulation of DNA repair"/>
    <property type="evidence" value="ECO:0007669"/>
    <property type="project" value="InterPro"/>
</dbReference>
<comment type="caution">
    <text evidence="2">The sequence shown here is derived from an EMBL/GenBank/DDBJ whole genome shotgun (WGS) entry which is preliminary data.</text>
</comment>
<gene>
    <name evidence="2" type="ORF">FOZ60_008221</name>
</gene>
<feature type="domain" description="PARG helical" evidence="1">
    <location>
        <begin position="118"/>
        <end position="213"/>
    </location>
</feature>
<dbReference type="GO" id="GO:0005737">
    <property type="term" value="C:cytoplasm"/>
    <property type="evidence" value="ECO:0007669"/>
    <property type="project" value="TreeGrafter"/>
</dbReference>
<proteinExistence type="predicted"/>
<dbReference type="PANTHER" id="PTHR12837:SF0">
    <property type="entry name" value="POLY(ADP-RIBOSE) GLYCOHYDROLASE"/>
    <property type="match status" value="1"/>
</dbReference>
<protein>
    <recommendedName>
        <fullName evidence="1">PARG helical domain-containing protein</fullName>
    </recommendedName>
</protein>
<name>A0A7J6NJM8_PEROL</name>
<dbReference type="Proteomes" id="UP000541610">
    <property type="component" value="Unassembled WGS sequence"/>
</dbReference>
<accession>A0A7J6NJM8</accession>
<evidence type="ECO:0000313" key="2">
    <source>
        <dbReference type="EMBL" id="KAF4684103.1"/>
    </source>
</evidence>